<dbReference type="Proteomes" id="UP000557193">
    <property type="component" value="Unassembled WGS sequence"/>
</dbReference>
<comment type="caution">
    <text evidence="1">The sequence shown here is derived from an EMBL/GenBank/DDBJ whole genome shotgun (WGS) entry which is preliminary data.</text>
</comment>
<evidence type="ECO:0000313" key="1">
    <source>
        <dbReference type="EMBL" id="MBB6340937.1"/>
    </source>
</evidence>
<dbReference type="AlphaFoldDB" id="A0A7X0ER47"/>
<proteinExistence type="predicted"/>
<reference evidence="1 2" key="1">
    <citation type="submission" date="2020-08" db="EMBL/GenBank/DDBJ databases">
        <title>Functional genomics of gut bacteria from endangered species of beetles.</title>
        <authorList>
            <person name="Carlos-Shanley C."/>
        </authorList>
    </citation>
    <scope>NUCLEOTIDE SEQUENCE [LARGE SCALE GENOMIC DNA]</scope>
    <source>
        <strain evidence="1 2">S00202</strain>
    </source>
</reference>
<accession>A0A7X0ER47</accession>
<organism evidence="1 2">
    <name type="scientific">Pseudomonas fluvialis</name>
    <dbReference type="NCBI Taxonomy" id="1793966"/>
    <lineage>
        <taxon>Bacteria</taxon>
        <taxon>Pseudomonadati</taxon>
        <taxon>Pseudomonadota</taxon>
        <taxon>Gammaproteobacteria</taxon>
        <taxon>Pseudomonadales</taxon>
        <taxon>Pseudomonadaceae</taxon>
        <taxon>Pseudomonas</taxon>
    </lineage>
</organism>
<gene>
    <name evidence="1" type="ORF">HNP49_001094</name>
</gene>
<protein>
    <submittedName>
        <fullName evidence="1">Uncharacterized protein</fullName>
    </submittedName>
</protein>
<sequence>MNAWIVVLLLAAAFSPLVWIVPSRRQRGQMDVRLAARRMGLGMQMARPEWPHWMQPEPPAACPQYHRQRLASRGDWSFWQVAPGEWHNRWREPCAEEPLLQLLRRLPADVYQVDANKQMLALYWGERGGEEELKAVVEVMQQLARL</sequence>
<dbReference type="EMBL" id="JACHLL010000002">
    <property type="protein sequence ID" value="MBB6340937.1"/>
    <property type="molecule type" value="Genomic_DNA"/>
</dbReference>
<dbReference type="RefSeq" id="WP_184681337.1">
    <property type="nucleotide sequence ID" value="NZ_JACHLL010000002.1"/>
</dbReference>
<keyword evidence="2" id="KW-1185">Reference proteome</keyword>
<name>A0A7X0ER47_9PSED</name>
<evidence type="ECO:0000313" key="2">
    <source>
        <dbReference type="Proteomes" id="UP000557193"/>
    </source>
</evidence>